<dbReference type="Gene3D" id="3.30.565.10">
    <property type="entry name" value="Histidine kinase-like ATPase, C-terminal domain"/>
    <property type="match status" value="1"/>
</dbReference>
<sequence length="369" mass="41017">MRLADFIDANLDLLLSDWRNFARQLDLRRSAVSEHALQTSARSLLRQLAAELRAGPQGTDNGEAAHGVTRQAHVHARNRLRAGFTLTEMVAEFCALRANILERWGRETDEMGTDAREDLVRFNQALDLALKESISRYSAGLERARDLFVGILAHDLRTPLGAIAMSAQALMLTDELPDRCREAATRIGHSGSRMQRMIDDLLDFTRTRLGSPLPLALSNSDLKDVCARALDEIRAVHPERDFLLECQGRLAGRWDANRLAQLLANLLANAVQHGDTDRPVALRVRRAEDGVIAEVHNQGTPIPPHMRHQIFDPLMRGPRHGIERRRTGLGLGLYIARQIAVAHQGTLTVASSESGTTFTLWLPDDPSPD</sequence>
<dbReference type="PRINTS" id="PR00344">
    <property type="entry name" value="BCTRLSENSOR"/>
</dbReference>
<dbReference type="PANTHER" id="PTHR43711">
    <property type="entry name" value="TWO-COMPONENT HISTIDINE KINASE"/>
    <property type="match status" value="1"/>
</dbReference>
<dbReference type="InterPro" id="IPR050736">
    <property type="entry name" value="Sensor_HK_Regulatory"/>
</dbReference>
<dbReference type="RefSeq" id="WP_165404513.1">
    <property type="nucleotide sequence ID" value="NZ_SGXC01000001.1"/>
</dbReference>
<protein>
    <recommendedName>
        <fullName evidence="2">histidine kinase</fullName>
        <ecNumber evidence="2">2.7.13.3</ecNumber>
    </recommendedName>
</protein>
<dbReference type="SUPFAM" id="SSF47384">
    <property type="entry name" value="Homodimeric domain of signal transducing histidine kinase"/>
    <property type="match status" value="1"/>
</dbReference>
<evidence type="ECO:0000256" key="1">
    <source>
        <dbReference type="ARBA" id="ARBA00000085"/>
    </source>
</evidence>
<reference evidence="8 9" key="1">
    <citation type="submission" date="2019-02" db="EMBL/GenBank/DDBJ databases">
        <title>Genomic Encyclopedia of Type Strains, Phase IV (KMG-IV): sequencing the most valuable type-strain genomes for metagenomic binning, comparative biology and taxonomic classification.</title>
        <authorList>
            <person name="Goeker M."/>
        </authorList>
    </citation>
    <scope>NUCLEOTIDE SEQUENCE [LARGE SCALE GENOMIC DNA]</scope>
    <source>
        <strain evidence="8 9">K24</strain>
    </source>
</reference>
<comment type="catalytic activity">
    <reaction evidence="1">
        <text>ATP + protein L-histidine = ADP + protein N-phospho-L-histidine.</text>
        <dbReference type="EC" id="2.7.13.3"/>
    </reaction>
</comment>
<dbReference type="EC" id="2.7.13.3" evidence="2"/>
<evidence type="ECO:0000313" key="9">
    <source>
        <dbReference type="Proteomes" id="UP000292445"/>
    </source>
</evidence>
<keyword evidence="9" id="KW-1185">Reference proteome</keyword>
<gene>
    <name evidence="8" type="ORF">EV675_1831</name>
</gene>
<name>A0A4Q7NL11_9BURK</name>
<dbReference type="Pfam" id="PF00512">
    <property type="entry name" value="HisKA"/>
    <property type="match status" value="1"/>
</dbReference>
<keyword evidence="6" id="KW-0902">Two-component regulatory system</keyword>
<dbReference type="PROSITE" id="PS50109">
    <property type="entry name" value="HIS_KIN"/>
    <property type="match status" value="1"/>
</dbReference>
<evidence type="ECO:0000256" key="2">
    <source>
        <dbReference type="ARBA" id="ARBA00012438"/>
    </source>
</evidence>
<dbReference type="InterPro" id="IPR003594">
    <property type="entry name" value="HATPase_dom"/>
</dbReference>
<dbReference type="Proteomes" id="UP000292445">
    <property type="component" value="Unassembled WGS sequence"/>
</dbReference>
<dbReference type="AlphaFoldDB" id="A0A4Q7NL11"/>
<accession>A0A4Q7NL11</accession>
<feature type="domain" description="Histidine kinase" evidence="7">
    <location>
        <begin position="151"/>
        <end position="366"/>
    </location>
</feature>
<proteinExistence type="predicted"/>
<keyword evidence="4" id="KW-0808">Transferase</keyword>
<dbReference type="InterPro" id="IPR005467">
    <property type="entry name" value="His_kinase_dom"/>
</dbReference>
<dbReference type="InterPro" id="IPR036097">
    <property type="entry name" value="HisK_dim/P_sf"/>
</dbReference>
<dbReference type="Gene3D" id="1.10.287.130">
    <property type="match status" value="1"/>
</dbReference>
<evidence type="ECO:0000313" key="8">
    <source>
        <dbReference type="EMBL" id="RZS85801.1"/>
    </source>
</evidence>
<comment type="caution">
    <text evidence="8">The sequence shown here is derived from an EMBL/GenBank/DDBJ whole genome shotgun (WGS) entry which is preliminary data.</text>
</comment>
<organism evidence="8 9">
    <name type="scientific">Pigmentiphaga kullae</name>
    <dbReference type="NCBI Taxonomy" id="151784"/>
    <lineage>
        <taxon>Bacteria</taxon>
        <taxon>Pseudomonadati</taxon>
        <taxon>Pseudomonadota</taxon>
        <taxon>Betaproteobacteria</taxon>
        <taxon>Burkholderiales</taxon>
        <taxon>Alcaligenaceae</taxon>
        <taxon>Pigmentiphaga</taxon>
    </lineage>
</organism>
<dbReference type="SMART" id="SM00387">
    <property type="entry name" value="HATPase_c"/>
    <property type="match status" value="1"/>
</dbReference>
<dbReference type="InterPro" id="IPR036890">
    <property type="entry name" value="HATPase_C_sf"/>
</dbReference>
<dbReference type="SUPFAM" id="SSF55874">
    <property type="entry name" value="ATPase domain of HSP90 chaperone/DNA topoisomerase II/histidine kinase"/>
    <property type="match status" value="1"/>
</dbReference>
<evidence type="ECO:0000256" key="5">
    <source>
        <dbReference type="ARBA" id="ARBA00022777"/>
    </source>
</evidence>
<dbReference type="GO" id="GO:0000155">
    <property type="term" value="F:phosphorelay sensor kinase activity"/>
    <property type="evidence" value="ECO:0007669"/>
    <property type="project" value="InterPro"/>
</dbReference>
<dbReference type="Pfam" id="PF02518">
    <property type="entry name" value="HATPase_c"/>
    <property type="match status" value="1"/>
</dbReference>
<evidence type="ECO:0000259" key="7">
    <source>
        <dbReference type="PROSITE" id="PS50109"/>
    </source>
</evidence>
<keyword evidence="5" id="KW-0418">Kinase</keyword>
<dbReference type="EMBL" id="SGXC01000001">
    <property type="protein sequence ID" value="RZS85801.1"/>
    <property type="molecule type" value="Genomic_DNA"/>
</dbReference>
<keyword evidence="3" id="KW-0597">Phosphoprotein</keyword>
<dbReference type="PANTHER" id="PTHR43711:SF1">
    <property type="entry name" value="HISTIDINE KINASE 1"/>
    <property type="match status" value="1"/>
</dbReference>
<evidence type="ECO:0000256" key="4">
    <source>
        <dbReference type="ARBA" id="ARBA00022679"/>
    </source>
</evidence>
<evidence type="ECO:0000256" key="3">
    <source>
        <dbReference type="ARBA" id="ARBA00022553"/>
    </source>
</evidence>
<evidence type="ECO:0000256" key="6">
    <source>
        <dbReference type="ARBA" id="ARBA00023012"/>
    </source>
</evidence>
<dbReference type="InterPro" id="IPR004358">
    <property type="entry name" value="Sig_transdc_His_kin-like_C"/>
</dbReference>
<dbReference type="CDD" id="cd00082">
    <property type="entry name" value="HisKA"/>
    <property type="match status" value="1"/>
</dbReference>
<dbReference type="SMART" id="SM00388">
    <property type="entry name" value="HisKA"/>
    <property type="match status" value="1"/>
</dbReference>
<dbReference type="InterPro" id="IPR003661">
    <property type="entry name" value="HisK_dim/P_dom"/>
</dbReference>